<evidence type="ECO:0000313" key="3">
    <source>
        <dbReference type="Proteomes" id="UP000070720"/>
    </source>
</evidence>
<dbReference type="AlphaFoldDB" id="A0A098E221"/>
<evidence type="ECO:0000313" key="1">
    <source>
        <dbReference type="EMBL" id="CEF88156.1"/>
    </source>
</evidence>
<accession>A0A0E0SNZ3</accession>
<organism evidence="1 3">
    <name type="scientific">Gibberella zeae (strain ATCC MYA-4620 / CBS 123657 / FGSC 9075 / NRRL 31084 / PH-1)</name>
    <name type="common">Wheat head blight fungus</name>
    <name type="synonym">Fusarium graminearum</name>
    <dbReference type="NCBI Taxonomy" id="229533"/>
    <lineage>
        <taxon>Eukaryota</taxon>
        <taxon>Fungi</taxon>
        <taxon>Dikarya</taxon>
        <taxon>Ascomycota</taxon>
        <taxon>Pezizomycotina</taxon>
        <taxon>Sordariomycetes</taxon>
        <taxon>Hypocreomycetidae</taxon>
        <taxon>Hypocreales</taxon>
        <taxon>Nectriaceae</taxon>
        <taxon>Fusarium</taxon>
    </lineage>
</organism>
<protein>
    <submittedName>
        <fullName evidence="1">Chromosome 3, complete genome</fullName>
    </submittedName>
</protein>
<gene>
    <name evidence="1" type="ORF">FGRAMPH1_01T21789</name>
</gene>
<dbReference type="EnsemblFungi" id="CEF88156">
    <property type="protein sequence ID" value="CEF88156"/>
    <property type="gene ID" value="FGRRES_15645"/>
</dbReference>
<accession>A0A098E221</accession>
<keyword evidence="3" id="KW-1185">Reference proteome</keyword>
<proteinExistence type="predicted"/>
<name>A0A098E221_GIBZE</name>
<evidence type="ECO:0000313" key="2">
    <source>
        <dbReference type="EnsemblFungi" id="CEF88156"/>
    </source>
</evidence>
<reference evidence="2 3" key="1">
    <citation type="journal article" date="2007" name="Science">
        <title>The Fusarium graminearum genome reveals a link between localized polymorphism and pathogen specialization.</title>
        <authorList>
            <person name="Cuomo C.A."/>
            <person name="Gueldener U."/>
            <person name="Xu J.-R."/>
            <person name="Trail F."/>
            <person name="Turgeon B.G."/>
            <person name="Di Pietro A."/>
            <person name="Walton J.D."/>
            <person name="Ma L.-J."/>
            <person name="Baker S.E."/>
            <person name="Rep M."/>
            <person name="Adam G."/>
            <person name="Antoniw J."/>
            <person name="Baldwin T."/>
            <person name="Calvo S.E."/>
            <person name="Chang Y.-L."/>
            <person name="DeCaprio D."/>
            <person name="Gale L.R."/>
            <person name="Gnerre S."/>
            <person name="Goswami R.S."/>
            <person name="Hammond-Kosack K."/>
            <person name="Harris L.J."/>
            <person name="Hilburn K."/>
            <person name="Kennell J.C."/>
            <person name="Kroken S."/>
            <person name="Magnuson J.K."/>
            <person name="Mannhaupt G."/>
            <person name="Mauceli E.W."/>
            <person name="Mewes H.-W."/>
            <person name="Mitterbauer R."/>
            <person name="Muehlbauer G."/>
            <person name="Muensterkoetter M."/>
            <person name="Nelson D."/>
            <person name="O'Donnell K."/>
            <person name="Ouellet T."/>
            <person name="Qi W."/>
            <person name="Quesneville H."/>
            <person name="Roncero M.I.G."/>
            <person name="Seong K.-Y."/>
            <person name="Tetko I.V."/>
            <person name="Urban M."/>
            <person name="Waalwijk C."/>
            <person name="Ward T.J."/>
            <person name="Yao J."/>
            <person name="Birren B.W."/>
            <person name="Kistler H.C."/>
        </authorList>
    </citation>
    <scope>NUCLEOTIDE SEQUENCE [LARGE SCALE GENOMIC DNA]</scope>
    <source>
        <strain evidence="3">ATCC MYA-4620 / CBS 123657 / FGSC 9075 / NRRL 31084 / PH-1</strain>
        <strain evidence="2">PH-1 / ATCC MYA-4620 / FGSC 9075 / NRRL 31084</strain>
    </source>
</reference>
<dbReference type="Proteomes" id="UP000070720">
    <property type="component" value="Chromosome 3"/>
</dbReference>
<dbReference type="InParanoid" id="A0A098E221"/>
<dbReference type="VEuPathDB" id="FungiDB:FGRAMPH1_01G21789"/>
<dbReference type="EMBL" id="HG970334">
    <property type="protein sequence ID" value="CEF88156.1"/>
    <property type="molecule type" value="Genomic_DNA"/>
</dbReference>
<reference evidence="2" key="4">
    <citation type="submission" date="2017-01" db="UniProtKB">
        <authorList>
            <consortium name="EnsemblFungi"/>
        </authorList>
    </citation>
    <scope>IDENTIFICATION</scope>
    <source>
        <strain evidence="2">PH-1 / ATCC MYA-4620 / FGSC 9075 / NRRL 31084</strain>
    </source>
</reference>
<sequence>MKSSIFPHVGSQTLSRRIAPSRGLRDGLPQYGPRIKGIGLGEGSVAKDIRTYSAKLPDYHD</sequence>
<reference evidence="1 3" key="3">
    <citation type="journal article" date="2015" name="BMC Genomics">
        <title>The completed genome sequence of the pathogenic ascomycete fungus Fusarium graminearum.</title>
        <authorList>
            <person name="King R."/>
            <person name="Urban M."/>
            <person name="Hammond-Kosack M.C."/>
            <person name="Hassani-Pak K."/>
            <person name="Hammond-Kosack K.E."/>
        </authorList>
    </citation>
    <scope>NUCLEOTIDE SEQUENCE [LARGE SCALE GENOMIC DNA]</scope>
    <source>
        <strain evidence="3">ATCC MYA-4620 / CBS 123657 / FGSC 9075 / NRRL 31084 / PH-1</strain>
        <strain evidence="1">PH-1</strain>
    </source>
</reference>
<reference evidence="2 3" key="2">
    <citation type="journal article" date="2010" name="Nature">
        <title>Comparative genomics reveals mobile pathogenicity chromosomes in Fusarium.</title>
        <authorList>
            <person name="Ma L.J."/>
            <person name="van der Does H.C."/>
            <person name="Borkovich K.A."/>
            <person name="Coleman J.J."/>
            <person name="Daboussi M.J."/>
            <person name="Di Pietro A."/>
            <person name="Dufresne M."/>
            <person name="Freitag M."/>
            <person name="Grabherr M."/>
            <person name="Henrissat B."/>
            <person name="Houterman P.M."/>
            <person name="Kang S."/>
            <person name="Shim W.B."/>
            <person name="Woloshuk C."/>
            <person name="Xie X."/>
            <person name="Xu J.R."/>
            <person name="Antoniw J."/>
            <person name="Baker S.E."/>
            <person name="Bluhm B.H."/>
            <person name="Breakspear A."/>
            <person name="Brown D.W."/>
            <person name="Butchko R.A."/>
            <person name="Chapman S."/>
            <person name="Coulson R."/>
            <person name="Coutinho P.M."/>
            <person name="Danchin E.G."/>
            <person name="Diener A."/>
            <person name="Gale L.R."/>
            <person name="Gardiner D.M."/>
            <person name="Goff S."/>
            <person name="Hammond-Kosack K.E."/>
            <person name="Hilburn K."/>
            <person name="Hua-Van A."/>
            <person name="Jonkers W."/>
            <person name="Kazan K."/>
            <person name="Kodira C.D."/>
            <person name="Koehrsen M."/>
            <person name="Kumar L."/>
            <person name="Lee Y.H."/>
            <person name="Li L."/>
            <person name="Manners J.M."/>
            <person name="Miranda-Saavedra D."/>
            <person name="Mukherjee M."/>
            <person name="Park G."/>
            <person name="Park J."/>
            <person name="Park S.Y."/>
            <person name="Proctor R.H."/>
            <person name="Regev A."/>
            <person name="Ruiz-Roldan M.C."/>
            <person name="Sain D."/>
            <person name="Sakthikumar S."/>
            <person name="Sykes S."/>
            <person name="Schwartz D.C."/>
            <person name="Turgeon B.G."/>
            <person name="Wapinski I."/>
            <person name="Yoder O."/>
            <person name="Young S."/>
            <person name="Zeng Q."/>
            <person name="Zhou S."/>
            <person name="Galagan J."/>
            <person name="Cuomo C.A."/>
            <person name="Kistler H.C."/>
            <person name="Rep M."/>
        </authorList>
    </citation>
    <scope>GENOME REANNOTATION</scope>
    <source>
        <strain evidence="3">ATCC MYA-4620 / CBS 123657 / FGSC 9075 / NRRL 31084 / PH-1</strain>
        <strain evidence="2">PH-1 / ATCC MYA-4620 / FGSC 9075 / NRRL 31084</strain>
    </source>
</reference>